<evidence type="ECO:0000256" key="9">
    <source>
        <dbReference type="SAM" id="MobiDB-lite"/>
    </source>
</evidence>
<dbReference type="InterPro" id="IPR013083">
    <property type="entry name" value="Znf_RING/FYVE/PHD"/>
</dbReference>
<evidence type="ECO:0000256" key="1">
    <source>
        <dbReference type="ARBA" id="ARBA00001798"/>
    </source>
</evidence>
<keyword evidence="4" id="KW-0479">Metal-binding</keyword>
<evidence type="ECO:0000256" key="3">
    <source>
        <dbReference type="ARBA" id="ARBA00022679"/>
    </source>
</evidence>
<keyword evidence="8" id="KW-0862">Zinc</keyword>
<dbReference type="InterPro" id="IPR017907">
    <property type="entry name" value="Znf_RING_CS"/>
</dbReference>
<reference evidence="11 12" key="1">
    <citation type="submission" date="2024-07" db="EMBL/GenBank/DDBJ databases">
        <title>Section-level genome sequencing and comparative genomics of Aspergillus sections Usti and Cavernicolus.</title>
        <authorList>
            <consortium name="Lawrence Berkeley National Laboratory"/>
            <person name="Nybo J.L."/>
            <person name="Vesth T.C."/>
            <person name="Theobald S."/>
            <person name="Frisvad J.C."/>
            <person name="Larsen T.O."/>
            <person name="Kjaerboelling I."/>
            <person name="Rothschild-Mancinelli K."/>
            <person name="Lyhne E.K."/>
            <person name="Kogle M.E."/>
            <person name="Barry K."/>
            <person name="Clum A."/>
            <person name="Na H."/>
            <person name="Ledsgaard L."/>
            <person name="Lin J."/>
            <person name="Lipzen A."/>
            <person name="Kuo A."/>
            <person name="Riley R."/>
            <person name="Mondo S."/>
            <person name="LaButti K."/>
            <person name="Haridas S."/>
            <person name="Pangalinan J."/>
            <person name="Salamov A.A."/>
            <person name="Simmons B.A."/>
            <person name="Magnuson J.K."/>
            <person name="Chen J."/>
            <person name="Drula E."/>
            <person name="Henrissat B."/>
            <person name="Wiebenga A."/>
            <person name="Lubbers R.J."/>
            <person name="Gomes A.C."/>
            <person name="Makela M.R."/>
            <person name="Stajich J."/>
            <person name="Grigoriev I.V."/>
            <person name="Mortensen U.H."/>
            <person name="De vries R.P."/>
            <person name="Baker S.E."/>
            <person name="Andersen M.R."/>
        </authorList>
    </citation>
    <scope>NUCLEOTIDE SEQUENCE [LARGE SCALE GENOMIC DNA]</scope>
    <source>
        <strain evidence="11 12">CBS 600.67</strain>
    </source>
</reference>
<organism evidence="11 12">
    <name type="scientific">Aspergillus cavernicola</name>
    <dbReference type="NCBI Taxonomy" id="176166"/>
    <lineage>
        <taxon>Eukaryota</taxon>
        <taxon>Fungi</taxon>
        <taxon>Dikarya</taxon>
        <taxon>Ascomycota</taxon>
        <taxon>Pezizomycotina</taxon>
        <taxon>Eurotiomycetes</taxon>
        <taxon>Eurotiomycetidae</taxon>
        <taxon>Eurotiales</taxon>
        <taxon>Aspergillaceae</taxon>
        <taxon>Aspergillus</taxon>
        <taxon>Aspergillus subgen. Nidulantes</taxon>
    </lineage>
</organism>
<keyword evidence="6" id="KW-0863">Zinc-finger</keyword>
<feature type="compositionally biased region" description="Basic and acidic residues" evidence="9">
    <location>
        <begin position="402"/>
        <end position="415"/>
    </location>
</feature>
<dbReference type="SUPFAM" id="SSF57850">
    <property type="entry name" value="RING/U-box"/>
    <property type="match status" value="2"/>
</dbReference>
<evidence type="ECO:0000256" key="4">
    <source>
        <dbReference type="ARBA" id="ARBA00022723"/>
    </source>
</evidence>
<keyword evidence="12" id="KW-1185">Reference proteome</keyword>
<protein>
    <recommendedName>
        <fullName evidence="2">RBR-type E3 ubiquitin transferase</fullName>
        <ecNumber evidence="2">2.3.2.31</ecNumber>
    </recommendedName>
</protein>
<feature type="region of interest" description="Disordered" evidence="9">
    <location>
        <begin position="377"/>
        <end position="428"/>
    </location>
</feature>
<dbReference type="EMBL" id="JBFXLS010000021">
    <property type="protein sequence ID" value="KAL2828190.1"/>
    <property type="molecule type" value="Genomic_DNA"/>
</dbReference>
<evidence type="ECO:0000256" key="2">
    <source>
        <dbReference type="ARBA" id="ARBA00012251"/>
    </source>
</evidence>
<dbReference type="Gene3D" id="1.20.120.1750">
    <property type="match status" value="1"/>
</dbReference>
<dbReference type="Proteomes" id="UP001610335">
    <property type="component" value="Unassembled WGS sequence"/>
</dbReference>
<dbReference type="InterPro" id="IPR044066">
    <property type="entry name" value="TRIAD_supradom"/>
</dbReference>
<dbReference type="PROSITE" id="PS51873">
    <property type="entry name" value="TRIAD"/>
    <property type="match status" value="1"/>
</dbReference>
<dbReference type="EC" id="2.3.2.31" evidence="2"/>
<gene>
    <name evidence="11" type="ORF">BDW59DRAFT_171024</name>
</gene>
<evidence type="ECO:0000256" key="8">
    <source>
        <dbReference type="ARBA" id="ARBA00022833"/>
    </source>
</evidence>
<dbReference type="InterPro" id="IPR002867">
    <property type="entry name" value="IBR_dom"/>
</dbReference>
<evidence type="ECO:0000313" key="12">
    <source>
        <dbReference type="Proteomes" id="UP001610335"/>
    </source>
</evidence>
<evidence type="ECO:0000313" key="11">
    <source>
        <dbReference type="EMBL" id="KAL2828190.1"/>
    </source>
</evidence>
<dbReference type="PANTHER" id="PTHR11685">
    <property type="entry name" value="RBR FAMILY RING FINGER AND IBR DOMAIN-CONTAINING"/>
    <property type="match status" value="1"/>
</dbReference>
<dbReference type="CDD" id="cd22584">
    <property type="entry name" value="Rcat_RBR_unk"/>
    <property type="match status" value="1"/>
</dbReference>
<accession>A0ABR4IK88</accession>
<keyword evidence="5" id="KW-0677">Repeat</keyword>
<dbReference type="CDD" id="cd20335">
    <property type="entry name" value="BRcat_RBR"/>
    <property type="match status" value="1"/>
</dbReference>
<sequence length="497" mass="56128">MACVLEPEIDQPTADLIVQLQLQDAGLYFETSKGKSRDPTDEELAFQLQNEELENISQLLVDRRMALSFAAAVQADGPILAEKKVEEENVSKDRRIARQWTDDGFPTFPDDFGTESTALDDETLAKLQILFMSDLEGYHNTEGVGMGVANGTETEQAESSTRAAQRNRQPSRIRQCVACREQAAFVNVARAPCQHEYCRSCLEGLFKASMTDESLFPPRCCRQPINMSVARIFLNADLVQQYETKKVEFETPNRTYCYSVSCAAFIGTSHITGEVATCPDCRHTTCTNCKERAHTGDCPSDTSMQQLLATAQENGWQRCYKCWRMVELDHGCNHMICICSAQFCYNCGEEWKNCGCEQWNEHRLLARAYQIIDRDAHHPLPAAPPPNIDEPRPEGQIVPETDESHSETQEARPEESNEGSHATAEASLSAHFQTPQDSLVARTIQGLRENHECGHDSWKYIRGPHICEECSHLLAGYIFECHQCRLQACNRCRWNRL</sequence>
<evidence type="ECO:0000256" key="5">
    <source>
        <dbReference type="ARBA" id="ARBA00022737"/>
    </source>
</evidence>
<keyword evidence="3" id="KW-0808">Transferase</keyword>
<comment type="caution">
    <text evidence="11">The sequence shown here is derived from an EMBL/GenBank/DDBJ whole genome shotgun (WGS) entry which is preliminary data.</text>
</comment>
<dbReference type="Pfam" id="PF01485">
    <property type="entry name" value="IBR"/>
    <property type="match status" value="1"/>
</dbReference>
<comment type="catalytic activity">
    <reaction evidence="1">
        <text>[E2 ubiquitin-conjugating enzyme]-S-ubiquitinyl-L-cysteine + [acceptor protein]-L-lysine = [E2 ubiquitin-conjugating enzyme]-L-cysteine + [acceptor protein]-N(6)-ubiquitinyl-L-lysine.</text>
        <dbReference type="EC" id="2.3.2.31"/>
    </reaction>
</comment>
<dbReference type="InterPro" id="IPR031127">
    <property type="entry name" value="E3_UB_ligase_RBR"/>
</dbReference>
<evidence type="ECO:0000256" key="7">
    <source>
        <dbReference type="ARBA" id="ARBA00022786"/>
    </source>
</evidence>
<evidence type="ECO:0000256" key="6">
    <source>
        <dbReference type="ARBA" id="ARBA00022771"/>
    </source>
</evidence>
<name>A0ABR4IK88_9EURO</name>
<proteinExistence type="predicted"/>
<keyword evidence="7" id="KW-0833">Ubl conjugation pathway</keyword>
<dbReference type="PROSITE" id="PS00518">
    <property type="entry name" value="ZF_RING_1"/>
    <property type="match status" value="1"/>
</dbReference>
<feature type="domain" description="RING-type" evidence="10">
    <location>
        <begin position="172"/>
        <end position="365"/>
    </location>
</feature>
<dbReference type="Gene3D" id="3.30.40.10">
    <property type="entry name" value="Zinc/RING finger domain, C3HC4 (zinc finger)"/>
    <property type="match status" value="1"/>
</dbReference>
<evidence type="ECO:0000259" key="10">
    <source>
        <dbReference type="PROSITE" id="PS51873"/>
    </source>
</evidence>